<feature type="transmembrane region" description="Helical" evidence="1">
    <location>
        <begin position="116"/>
        <end position="137"/>
    </location>
</feature>
<evidence type="ECO:0000256" key="1">
    <source>
        <dbReference type="SAM" id="Phobius"/>
    </source>
</evidence>
<dbReference type="KEGG" id="nas:GCU68_12235"/>
<dbReference type="EMBL" id="CP045488">
    <property type="protein sequence ID" value="QFU83246.1"/>
    <property type="molecule type" value="Genomic_DNA"/>
</dbReference>
<dbReference type="InterPro" id="IPR043717">
    <property type="entry name" value="DUF5658"/>
</dbReference>
<protein>
    <recommendedName>
        <fullName evidence="2">DUF5658 domain-containing protein</fullName>
    </recommendedName>
</protein>
<keyword evidence="4" id="KW-1185">Reference proteome</keyword>
<dbReference type="Proteomes" id="UP000326170">
    <property type="component" value="Chromosome"/>
</dbReference>
<proteinExistence type="predicted"/>
<evidence type="ECO:0000313" key="3">
    <source>
        <dbReference type="EMBL" id="QFU83246.1"/>
    </source>
</evidence>
<accession>A0A5P9P595</accession>
<feature type="domain" description="DUF5658" evidence="2">
    <location>
        <begin position="53"/>
        <end position="137"/>
    </location>
</feature>
<evidence type="ECO:0000259" key="2">
    <source>
        <dbReference type="Pfam" id="PF18902"/>
    </source>
</evidence>
<reference evidence="3 4" key="1">
    <citation type="journal article" date="2007" name="Int. J. Syst. Evol. Microbiol.">
        <title>Natronorubrum sulfidifaciens sp. nov., an extremely haloalkaliphilic archaeon isolated from Aiding salt lake in Xin-Jiang, China.</title>
        <authorList>
            <person name="Cui H.L."/>
            <person name="Tohty D."/>
            <person name="Liu H.C."/>
            <person name="Liu S.J."/>
            <person name="Oren A."/>
            <person name="Zhou P.J."/>
        </authorList>
    </citation>
    <scope>NUCLEOTIDE SEQUENCE [LARGE SCALE GENOMIC DNA]</scope>
    <source>
        <strain evidence="3 4">7-3</strain>
    </source>
</reference>
<feature type="transmembrane region" description="Helical" evidence="1">
    <location>
        <begin position="48"/>
        <end position="68"/>
    </location>
</feature>
<dbReference type="Pfam" id="PF18902">
    <property type="entry name" value="DUF5658"/>
    <property type="match status" value="1"/>
</dbReference>
<gene>
    <name evidence="3" type="ORF">GCU68_12235</name>
</gene>
<organism evidence="3 4">
    <name type="scientific">Natronorubrum aibiense</name>
    <dbReference type="NCBI Taxonomy" id="348826"/>
    <lineage>
        <taxon>Archaea</taxon>
        <taxon>Methanobacteriati</taxon>
        <taxon>Methanobacteriota</taxon>
        <taxon>Stenosarchaea group</taxon>
        <taxon>Halobacteria</taxon>
        <taxon>Halobacteriales</taxon>
        <taxon>Natrialbaceae</taxon>
        <taxon>Natronorubrum</taxon>
    </lineage>
</organism>
<dbReference type="AlphaFoldDB" id="A0A5P9P595"/>
<keyword evidence="1" id="KW-0472">Membrane</keyword>
<feature type="transmembrane region" description="Helical" evidence="1">
    <location>
        <begin position="88"/>
        <end position="109"/>
    </location>
</feature>
<name>A0A5P9P595_9EURY</name>
<evidence type="ECO:0000313" key="4">
    <source>
        <dbReference type="Proteomes" id="UP000326170"/>
    </source>
</evidence>
<keyword evidence="1" id="KW-1133">Transmembrane helix</keyword>
<sequence>MVEPWSAFDSQRVADGRFDSGGEGMRSDGASLRVALPVEMSPAALERLLWGLVALSLVGDIVTTFAGLRLGLAESNPVAQSAIEDHGLIGMLALKGIAIVVGLVCRPLLPAAYRSIVPAGLAIPWAVAACINVYMISTAI</sequence>
<keyword evidence="1" id="KW-0812">Transmembrane</keyword>